<dbReference type="Proteomes" id="UP000728185">
    <property type="component" value="Unassembled WGS sequence"/>
</dbReference>
<evidence type="ECO:0000259" key="2">
    <source>
        <dbReference type="PROSITE" id="PS50010"/>
    </source>
</evidence>
<dbReference type="PANTHER" id="PTHR45818">
    <property type="entry name" value="PROTEIN VAV"/>
    <property type="match status" value="1"/>
</dbReference>
<protein>
    <recommendedName>
        <fullName evidence="2">DH domain-containing protein</fullName>
    </recommendedName>
</protein>
<dbReference type="PROSITE" id="PS50010">
    <property type="entry name" value="DH_2"/>
    <property type="match status" value="1"/>
</dbReference>
<accession>A0A8E0VIW1</accession>
<evidence type="ECO:0000313" key="4">
    <source>
        <dbReference type="Proteomes" id="UP000728185"/>
    </source>
</evidence>
<feature type="domain" description="DH" evidence="2">
    <location>
        <begin position="32"/>
        <end position="214"/>
    </location>
</feature>
<gene>
    <name evidence="3" type="ORF">FBUS_06402</name>
</gene>
<evidence type="ECO:0000313" key="3">
    <source>
        <dbReference type="EMBL" id="KAA0188278.1"/>
    </source>
</evidence>
<dbReference type="Gene3D" id="1.20.900.10">
    <property type="entry name" value="Dbl homology (DH) domain"/>
    <property type="match status" value="1"/>
</dbReference>
<dbReference type="InterPro" id="IPR035899">
    <property type="entry name" value="DBL_dom_sf"/>
</dbReference>
<dbReference type="EMBL" id="LUCM01008505">
    <property type="protein sequence ID" value="KAA0188278.1"/>
    <property type="molecule type" value="Genomic_DNA"/>
</dbReference>
<feature type="region of interest" description="Disordered" evidence="1">
    <location>
        <begin position="1"/>
        <end position="25"/>
    </location>
</feature>
<name>A0A8E0VIW1_9TREM</name>
<organism evidence="3 4">
    <name type="scientific">Fasciolopsis buskii</name>
    <dbReference type="NCBI Taxonomy" id="27845"/>
    <lineage>
        <taxon>Eukaryota</taxon>
        <taxon>Metazoa</taxon>
        <taxon>Spiralia</taxon>
        <taxon>Lophotrochozoa</taxon>
        <taxon>Platyhelminthes</taxon>
        <taxon>Trematoda</taxon>
        <taxon>Digenea</taxon>
        <taxon>Plagiorchiida</taxon>
        <taxon>Echinostomata</taxon>
        <taxon>Echinostomatoidea</taxon>
        <taxon>Fasciolidae</taxon>
        <taxon>Fasciolopsis</taxon>
    </lineage>
</organism>
<reference evidence="3" key="1">
    <citation type="submission" date="2019-05" db="EMBL/GenBank/DDBJ databases">
        <title>Annotation for the trematode Fasciolopsis buski.</title>
        <authorList>
            <person name="Choi Y.-J."/>
        </authorList>
    </citation>
    <scope>NUCLEOTIDE SEQUENCE</scope>
    <source>
        <strain evidence="3">HT</strain>
        <tissue evidence="3">Whole worm</tissue>
    </source>
</reference>
<proteinExistence type="predicted"/>
<keyword evidence="4" id="KW-1185">Reference proteome</keyword>
<evidence type="ECO:0000256" key="1">
    <source>
        <dbReference type="SAM" id="MobiDB-lite"/>
    </source>
</evidence>
<dbReference type="InterPro" id="IPR000219">
    <property type="entry name" value="DH_dom"/>
</dbReference>
<dbReference type="GO" id="GO:0005085">
    <property type="term" value="F:guanyl-nucleotide exchange factor activity"/>
    <property type="evidence" value="ECO:0007669"/>
    <property type="project" value="InterPro"/>
</dbReference>
<dbReference type="SUPFAM" id="SSF48065">
    <property type="entry name" value="DBL homology domain (DH-domain)"/>
    <property type="match status" value="1"/>
</dbReference>
<dbReference type="SMART" id="SM00325">
    <property type="entry name" value="RhoGEF"/>
    <property type="match status" value="1"/>
</dbReference>
<dbReference type="OrthoDB" id="6244550at2759"/>
<dbReference type="PANTHER" id="PTHR45818:SF3">
    <property type="entry name" value="PROTEIN VAV"/>
    <property type="match status" value="1"/>
</dbReference>
<dbReference type="GO" id="GO:0005737">
    <property type="term" value="C:cytoplasm"/>
    <property type="evidence" value="ECO:0007669"/>
    <property type="project" value="TreeGrafter"/>
</dbReference>
<dbReference type="Pfam" id="PF00621">
    <property type="entry name" value="RhoGEF"/>
    <property type="match status" value="1"/>
</dbReference>
<sequence length="422" mass="48786">MSRYSSISDNESDGPPPAHHDPHNSLQSPVNMRACLVQELINTQSMFTADMQQLQAAFKCVCVPISNEDRYGVLGNLDEVVEVSRELDRCWCQEMLKHASQNCDQVNIANVTVPYKNKLYKAFSEYSTNYNPKNFTKNYTTESFVEKGYQILLKSNDTLLNAESMLIKPLQRVFKYQQLFEKLKRETPADHEDFQSTCDLNDYFCNLLRKINETKRWNEILGDVFNENSRSRYGNRIKAFGHVFHNLRPSRVTHTDPKLAQEKWKLENLQTMSTAFQKWIIRRVDQLEETLVKERSFLYSVQNVLSSSGNLTIHSHVRNLSNASFTAVQDISSHITIVDATLSHLLLTVVGFSLIIYTCMKPKLDLNVIKRLKTLSGILNDPELLVEELDRTEQHLTMVKLQRDQTAAPNQVMFLFKFYPIL</sequence>
<comment type="caution">
    <text evidence="3">The sequence shown here is derived from an EMBL/GenBank/DDBJ whole genome shotgun (WGS) entry which is preliminary data.</text>
</comment>
<dbReference type="AlphaFoldDB" id="A0A8E0VIW1"/>